<reference evidence="4" key="1">
    <citation type="submission" date="2023-10" db="EMBL/GenBank/DDBJ databases">
        <authorList>
            <person name="Chen Y."/>
            <person name="Shah S."/>
            <person name="Dougan E. K."/>
            <person name="Thang M."/>
            <person name="Chan C."/>
        </authorList>
    </citation>
    <scope>NUCLEOTIDE SEQUENCE [LARGE SCALE GENOMIC DNA]</scope>
</reference>
<evidence type="ECO:0000256" key="2">
    <source>
        <dbReference type="SAM" id="MobiDB-lite"/>
    </source>
</evidence>
<feature type="compositionally biased region" description="Low complexity" evidence="2">
    <location>
        <begin position="389"/>
        <end position="411"/>
    </location>
</feature>
<dbReference type="CDD" id="cd00033">
    <property type="entry name" value="CCP"/>
    <property type="match status" value="1"/>
</dbReference>
<evidence type="ECO:0000313" key="5">
    <source>
        <dbReference type="Proteomes" id="UP001189429"/>
    </source>
</evidence>
<dbReference type="SUPFAM" id="SSF57535">
    <property type="entry name" value="Complement control module/SCR domain"/>
    <property type="match status" value="1"/>
</dbReference>
<dbReference type="Gene3D" id="2.20.28.230">
    <property type="match status" value="1"/>
</dbReference>
<proteinExistence type="predicted"/>
<evidence type="ECO:0000259" key="3">
    <source>
        <dbReference type="Pfam" id="PF00084"/>
    </source>
</evidence>
<feature type="region of interest" description="Disordered" evidence="2">
    <location>
        <begin position="220"/>
        <end position="280"/>
    </location>
</feature>
<feature type="compositionally biased region" description="Basic and acidic residues" evidence="2">
    <location>
        <begin position="152"/>
        <end position="162"/>
    </location>
</feature>
<feature type="region of interest" description="Disordered" evidence="2">
    <location>
        <begin position="152"/>
        <end position="174"/>
    </location>
</feature>
<organism evidence="4 5">
    <name type="scientific">Prorocentrum cordatum</name>
    <dbReference type="NCBI Taxonomy" id="2364126"/>
    <lineage>
        <taxon>Eukaryota</taxon>
        <taxon>Sar</taxon>
        <taxon>Alveolata</taxon>
        <taxon>Dinophyceae</taxon>
        <taxon>Prorocentrales</taxon>
        <taxon>Prorocentraceae</taxon>
        <taxon>Prorocentrum</taxon>
    </lineage>
</organism>
<protein>
    <recommendedName>
        <fullName evidence="3">Sushi domain-containing protein</fullName>
    </recommendedName>
</protein>
<accession>A0ABN9VPP0</accession>
<dbReference type="InterPro" id="IPR035976">
    <property type="entry name" value="Sushi/SCR/CCP_sf"/>
</dbReference>
<dbReference type="Proteomes" id="UP001189429">
    <property type="component" value="Unassembled WGS sequence"/>
</dbReference>
<sequence>MQYAHGTSHVKGIESQLSAWSWGLFTKNVGEFSGKVAVDLQKVPKTPVYLTDDADIAFPMIFAAPVTYTRPTKATFHLTSMFNGQIDFYLNGSLANGLQSDCFVPAWMVAVTDKQSDSNVSVSYVEYYGKINVAGRIEWETDESVAEDAVQKKVGSESRAESVKNGTMTQEQADEEVEAEKTLAEENRKWMFTASLPYMLVEPQKIDRAAARTELRRFITPAEQDSKRRRADEKQAVKAAATGSVGSNIESLKRKIDPAAAASQPKKGRSSGSSGGGDAALVKASAPPAFAGTFSETVSYTCAEGHTTTGSLAGSGVVNATCGADGAWQFDLATGEHCKPISCGAPPEIARATAASAAVLVGGEVAYRCAEGHAVHPLRPEETRPSWPPARAAASSISPGGAPVCPSSARSSTRRRAVRAPWGRRSQCTGP</sequence>
<evidence type="ECO:0000313" key="4">
    <source>
        <dbReference type="EMBL" id="CAK0875376.1"/>
    </source>
</evidence>
<feature type="region of interest" description="Disordered" evidence="2">
    <location>
        <begin position="378"/>
        <end position="431"/>
    </location>
</feature>
<dbReference type="Gene3D" id="2.10.70.10">
    <property type="entry name" value="Complement Module, domain 1"/>
    <property type="match status" value="1"/>
</dbReference>
<name>A0ABN9VPP0_9DINO</name>
<gene>
    <name evidence="4" type="ORF">PCOR1329_LOCUS60057</name>
</gene>
<comment type="caution">
    <text evidence="4">The sequence shown here is derived from an EMBL/GenBank/DDBJ whole genome shotgun (WGS) entry which is preliminary data.</text>
</comment>
<dbReference type="InterPro" id="IPR000436">
    <property type="entry name" value="Sushi_SCR_CCP_dom"/>
</dbReference>
<dbReference type="Pfam" id="PF00084">
    <property type="entry name" value="Sushi"/>
    <property type="match status" value="1"/>
</dbReference>
<feature type="compositionally biased region" description="Basic and acidic residues" evidence="2">
    <location>
        <begin position="224"/>
        <end position="236"/>
    </location>
</feature>
<feature type="domain" description="Sushi" evidence="3">
    <location>
        <begin position="294"/>
        <end position="329"/>
    </location>
</feature>
<dbReference type="EMBL" id="CAUYUJ010017505">
    <property type="protein sequence ID" value="CAK0875376.1"/>
    <property type="molecule type" value="Genomic_DNA"/>
</dbReference>
<keyword evidence="1" id="KW-1015">Disulfide bond</keyword>
<keyword evidence="5" id="KW-1185">Reference proteome</keyword>
<evidence type="ECO:0000256" key="1">
    <source>
        <dbReference type="ARBA" id="ARBA00023157"/>
    </source>
</evidence>